<evidence type="ECO:0000256" key="9">
    <source>
        <dbReference type="ARBA" id="ARBA00022989"/>
    </source>
</evidence>
<dbReference type="InterPro" id="IPR039261">
    <property type="entry name" value="FNR_nucleotide-bd"/>
</dbReference>
<keyword evidence="16" id="KW-1185">Reference proteome</keyword>
<accession>A0A0L0VZM4</accession>
<sequence length="340" mass="37457">MVLRLLQSSAIRHTLNRAYSTTPAPPPNTLPLKQIVLGGLATGAGILAYVSFAGSSSSSDLDKAHETATKPMTTTSALSPKEWRDMKLKQVIPYNHNTSTFVFELPEGTDSGLHVASCLITKSVARDGPLACNDDKGKPVIRPYTPITPPKQKDTLHLMVKNYVEGKMTNHFFSLKPGDKLSMKGPFPKWLYKPNEFKTIGMIAGGSGITPHWQIIQEIAANPQDKTKVVLLFANQKEEDILLREEFERLAKEKPSQFSINFALDEPPKNWPKELRGYLTKETLKSKLPSPSLGAEVKIFVCGPPGQVAAIAGPKDDMEQGELKGILKDIGFSQDQVYKF</sequence>
<evidence type="ECO:0000256" key="13">
    <source>
        <dbReference type="PIRSR" id="PIRSR601834-1"/>
    </source>
</evidence>
<dbReference type="InterPro" id="IPR008333">
    <property type="entry name" value="Cbr1-like_FAD-bd_dom"/>
</dbReference>
<dbReference type="EC" id="1.6.2.2" evidence="4"/>
<evidence type="ECO:0000256" key="3">
    <source>
        <dbReference type="ARBA" id="ARBA00006105"/>
    </source>
</evidence>
<evidence type="ECO:0000256" key="7">
    <source>
        <dbReference type="ARBA" id="ARBA00022787"/>
    </source>
</evidence>
<evidence type="ECO:0000256" key="8">
    <source>
        <dbReference type="ARBA" id="ARBA00022827"/>
    </source>
</evidence>
<proteinExistence type="inferred from homology"/>
<evidence type="ECO:0000313" key="16">
    <source>
        <dbReference type="Proteomes" id="UP000054564"/>
    </source>
</evidence>
<feature type="binding site" evidence="13">
    <location>
        <position position="168"/>
    </location>
    <ligand>
        <name>FAD</name>
        <dbReference type="ChEBI" id="CHEBI:57692"/>
    </ligand>
</feature>
<comment type="cofactor">
    <cofactor evidence="1 13">
        <name>FAD</name>
        <dbReference type="ChEBI" id="CHEBI:57692"/>
    </cofactor>
</comment>
<keyword evidence="7" id="KW-1000">Mitochondrion outer membrane</keyword>
<dbReference type="PANTHER" id="PTHR19370">
    <property type="entry name" value="NADH-CYTOCHROME B5 REDUCTASE"/>
    <property type="match status" value="1"/>
</dbReference>
<dbReference type="Proteomes" id="UP000054564">
    <property type="component" value="Unassembled WGS sequence"/>
</dbReference>
<keyword evidence="5 13" id="KW-0285">Flavoprotein</keyword>
<name>A0A0L0VZM4_9BASI</name>
<evidence type="ECO:0000256" key="2">
    <source>
        <dbReference type="ARBA" id="ARBA00004572"/>
    </source>
</evidence>
<dbReference type="STRING" id="1165861.A0A0L0VZM4"/>
<dbReference type="FunFam" id="2.40.30.10:FF:000069">
    <property type="entry name" value="NADH-cytochrome b5 reductase"/>
    <property type="match status" value="1"/>
</dbReference>
<organism evidence="15 16">
    <name type="scientific">Puccinia striiformis f. sp. tritici PST-78</name>
    <dbReference type="NCBI Taxonomy" id="1165861"/>
    <lineage>
        <taxon>Eukaryota</taxon>
        <taxon>Fungi</taxon>
        <taxon>Dikarya</taxon>
        <taxon>Basidiomycota</taxon>
        <taxon>Pucciniomycotina</taxon>
        <taxon>Pucciniomycetes</taxon>
        <taxon>Pucciniales</taxon>
        <taxon>Pucciniaceae</taxon>
        <taxon>Puccinia</taxon>
    </lineage>
</organism>
<evidence type="ECO:0000259" key="14">
    <source>
        <dbReference type="PROSITE" id="PS51384"/>
    </source>
</evidence>
<feature type="binding site" evidence="13">
    <location>
        <position position="144"/>
    </location>
    <ligand>
        <name>FAD</name>
        <dbReference type="ChEBI" id="CHEBI:57692"/>
    </ligand>
</feature>
<dbReference type="CDD" id="cd06183">
    <property type="entry name" value="cyt_b5_reduct_like"/>
    <property type="match status" value="1"/>
</dbReference>
<comment type="caution">
    <text evidence="15">The sequence shown here is derived from an EMBL/GenBank/DDBJ whole genome shotgun (WGS) entry which is preliminary data.</text>
</comment>
<evidence type="ECO:0000313" key="15">
    <source>
        <dbReference type="EMBL" id="KNF04657.1"/>
    </source>
</evidence>
<dbReference type="Gene3D" id="2.40.30.10">
    <property type="entry name" value="Translation factors"/>
    <property type="match status" value="1"/>
</dbReference>
<dbReference type="OrthoDB" id="432685at2759"/>
<dbReference type="InterPro" id="IPR001433">
    <property type="entry name" value="OxRdtase_FAD/NAD-bd"/>
</dbReference>
<dbReference type="SUPFAM" id="SSF52343">
    <property type="entry name" value="Ferredoxin reductase-like, C-terminal NADP-linked domain"/>
    <property type="match status" value="1"/>
</dbReference>
<evidence type="ECO:0000256" key="11">
    <source>
        <dbReference type="ARBA" id="ARBA00023027"/>
    </source>
</evidence>
<dbReference type="InterPro" id="IPR017927">
    <property type="entry name" value="FAD-bd_FR_type"/>
</dbReference>
<dbReference type="InterPro" id="IPR017938">
    <property type="entry name" value="Riboflavin_synthase-like_b-brl"/>
</dbReference>
<evidence type="ECO:0000256" key="1">
    <source>
        <dbReference type="ARBA" id="ARBA00001974"/>
    </source>
</evidence>
<keyword evidence="12" id="KW-0472">Membrane</keyword>
<dbReference type="InterPro" id="IPR001834">
    <property type="entry name" value="CBR-like"/>
</dbReference>
<dbReference type="EMBL" id="AJIL01000011">
    <property type="protein sequence ID" value="KNF04657.1"/>
    <property type="molecule type" value="Genomic_DNA"/>
</dbReference>
<keyword evidence="10" id="KW-0560">Oxidoreductase</keyword>
<dbReference type="Gene3D" id="3.40.50.80">
    <property type="entry name" value="Nucleotide-binding domain of ferredoxin-NADP reductase (FNR) module"/>
    <property type="match status" value="1"/>
</dbReference>
<reference evidence="16" key="1">
    <citation type="submission" date="2014-03" db="EMBL/GenBank/DDBJ databases">
        <title>The Genome Sequence of Puccinia striiformis f. sp. tritici PST-78.</title>
        <authorList>
            <consortium name="The Broad Institute Genome Sequencing Platform"/>
            <person name="Cuomo C."/>
            <person name="Hulbert S."/>
            <person name="Chen X."/>
            <person name="Walker B."/>
            <person name="Young S.K."/>
            <person name="Zeng Q."/>
            <person name="Gargeya S."/>
            <person name="Fitzgerald M."/>
            <person name="Haas B."/>
            <person name="Abouelleil A."/>
            <person name="Alvarado L."/>
            <person name="Arachchi H.M."/>
            <person name="Berlin A.M."/>
            <person name="Chapman S.B."/>
            <person name="Goldberg J."/>
            <person name="Griggs A."/>
            <person name="Gujja S."/>
            <person name="Hansen M."/>
            <person name="Howarth C."/>
            <person name="Imamovic A."/>
            <person name="Larimer J."/>
            <person name="McCowan C."/>
            <person name="Montmayeur A."/>
            <person name="Murphy C."/>
            <person name="Neiman D."/>
            <person name="Pearson M."/>
            <person name="Priest M."/>
            <person name="Roberts A."/>
            <person name="Saif S."/>
            <person name="Shea T."/>
            <person name="Sisk P."/>
            <person name="Sykes S."/>
            <person name="Wortman J."/>
            <person name="Nusbaum C."/>
            <person name="Birren B."/>
        </authorList>
    </citation>
    <scope>NUCLEOTIDE SEQUENCE [LARGE SCALE GENOMIC DNA]</scope>
    <source>
        <strain evidence="16">race PST-78</strain>
    </source>
</reference>
<dbReference type="PROSITE" id="PS51384">
    <property type="entry name" value="FAD_FR"/>
    <property type="match status" value="1"/>
</dbReference>
<evidence type="ECO:0000256" key="6">
    <source>
        <dbReference type="ARBA" id="ARBA00022692"/>
    </source>
</evidence>
<evidence type="ECO:0000256" key="5">
    <source>
        <dbReference type="ARBA" id="ARBA00022630"/>
    </source>
</evidence>
<feature type="binding site" evidence="13">
    <location>
        <position position="161"/>
    </location>
    <ligand>
        <name>FAD</name>
        <dbReference type="ChEBI" id="CHEBI:57692"/>
    </ligand>
</feature>
<keyword evidence="8 13" id="KW-0274">FAD</keyword>
<evidence type="ECO:0000256" key="12">
    <source>
        <dbReference type="ARBA" id="ARBA00023136"/>
    </source>
</evidence>
<gene>
    <name evidence="15" type="ORF">PSTG_02142</name>
</gene>
<keyword evidence="11" id="KW-0520">NAD</keyword>
<keyword evidence="9" id="KW-1133">Transmembrane helix</keyword>
<feature type="binding site" evidence="13">
    <location>
        <position position="210"/>
    </location>
    <ligand>
        <name>FAD</name>
        <dbReference type="ChEBI" id="CHEBI:57692"/>
    </ligand>
</feature>
<dbReference type="Pfam" id="PF00970">
    <property type="entry name" value="FAD_binding_6"/>
    <property type="match status" value="1"/>
</dbReference>
<dbReference type="GO" id="GO:0090524">
    <property type="term" value="F:cytochrome-b5 reductase activity, acting on NADH"/>
    <property type="evidence" value="ECO:0007669"/>
    <property type="project" value="UniProtKB-EC"/>
</dbReference>
<dbReference type="GO" id="GO:0005741">
    <property type="term" value="C:mitochondrial outer membrane"/>
    <property type="evidence" value="ECO:0007669"/>
    <property type="project" value="UniProtKB-SubCell"/>
</dbReference>
<dbReference type="PRINTS" id="PR00406">
    <property type="entry name" value="CYTB5RDTASE"/>
</dbReference>
<protein>
    <recommendedName>
        <fullName evidence="4">cytochrome-b5 reductase</fullName>
        <ecNumber evidence="4">1.6.2.2</ecNumber>
    </recommendedName>
</protein>
<keyword evidence="7" id="KW-0496">Mitochondrion</keyword>
<dbReference type="PANTHER" id="PTHR19370:SF171">
    <property type="entry name" value="NADH-CYTOCHROME B5 REDUCTASE 2"/>
    <property type="match status" value="1"/>
</dbReference>
<dbReference type="AlphaFoldDB" id="A0A0L0VZM4"/>
<dbReference type="FunFam" id="3.40.50.80:FF:000009">
    <property type="entry name" value="NADH-cytochrome b5 reductase"/>
    <property type="match status" value="1"/>
</dbReference>
<feature type="domain" description="FAD-binding FR-type" evidence="14">
    <location>
        <begin position="81"/>
        <end position="193"/>
    </location>
</feature>
<feature type="binding site" evidence="13">
    <location>
        <position position="167"/>
    </location>
    <ligand>
        <name>FAD</name>
        <dbReference type="ChEBI" id="CHEBI:57692"/>
    </ligand>
</feature>
<evidence type="ECO:0000256" key="4">
    <source>
        <dbReference type="ARBA" id="ARBA00012011"/>
    </source>
</evidence>
<keyword evidence="6" id="KW-0812">Transmembrane</keyword>
<feature type="binding site" evidence="13">
    <location>
        <position position="143"/>
    </location>
    <ligand>
        <name>FAD</name>
        <dbReference type="ChEBI" id="CHEBI:57692"/>
    </ligand>
</feature>
<feature type="binding site" evidence="13">
    <location>
        <position position="142"/>
    </location>
    <ligand>
        <name>FAD</name>
        <dbReference type="ChEBI" id="CHEBI:57692"/>
    </ligand>
</feature>
<dbReference type="SUPFAM" id="SSF63380">
    <property type="entry name" value="Riboflavin synthase domain-like"/>
    <property type="match status" value="1"/>
</dbReference>
<comment type="similarity">
    <text evidence="3">Belongs to the flavoprotein pyridine nucleotide cytochrome reductase family.</text>
</comment>
<comment type="subcellular location">
    <subcellularLocation>
        <location evidence="2">Mitochondrion outer membrane</location>
        <topology evidence="2">Single-pass membrane protein</topology>
    </subcellularLocation>
</comment>
<evidence type="ECO:0000256" key="10">
    <source>
        <dbReference type="ARBA" id="ARBA00023002"/>
    </source>
</evidence>
<dbReference type="Pfam" id="PF00175">
    <property type="entry name" value="NAD_binding_1"/>
    <property type="match status" value="1"/>
</dbReference>